<proteinExistence type="predicted"/>
<evidence type="ECO:0000313" key="5">
    <source>
        <dbReference type="Proteomes" id="UP000256913"/>
    </source>
</evidence>
<dbReference type="Pfam" id="PF23494">
    <property type="entry name" value="bPH_10"/>
    <property type="match status" value="1"/>
</dbReference>
<evidence type="ECO:0000259" key="2">
    <source>
        <dbReference type="Pfam" id="PF23493"/>
    </source>
</evidence>
<feature type="transmembrane region" description="Helical" evidence="1">
    <location>
        <begin position="79"/>
        <end position="102"/>
    </location>
</feature>
<keyword evidence="1" id="KW-0472">Membrane</keyword>
<keyword evidence="5" id="KW-1185">Reference proteome</keyword>
<dbReference type="InterPro" id="IPR056411">
    <property type="entry name" value="CysS_C"/>
</dbReference>
<reference evidence="4 5" key="1">
    <citation type="submission" date="2018-08" db="EMBL/GenBank/DDBJ databases">
        <title>Sequencing the genomes of 1000 actinobacteria strains.</title>
        <authorList>
            <person name="Klenk H.-P."/>
        </authorList>
    </citation>
    <scope>NUCLEOTIDE SEQUENCE [LARGE SCALE GENOMIC DNA]</scope>
    <source>
        <strain evidence="4 5">DSM 44099</strain>
    </source>
</reference>
<dbReference type="EMBL" id="QUMQ01000001">
    <property type="protein sequence ID" value="REG01725.1"/>
    <property type="molecule type" value="Genomic_DNA"/>
</dbReference>
<feature type="transmembrane region" description="Helical" evidence="1">
    <location>
        <begin position="34"/>
        <end position="59"/>
    </location>
</feature>
<protein>
    <recommendedName>
        <fullName evidence="6">DUF308 domain-containing protein</fullName>
    </recommendedName>
</protein>
<accession>A0A3D9ZYI0</accession>
<name>A0A3D9ZYI0_9ACTN</name>
<feature type="domain" description="YqeB PH" evidence="3">
    <location>
        <begin position="26"/>
        <end position="175"/>
    </location>
</feature>
<keyword evidence="1" id="KW-0812">Transmembrane</keyword>
<dbReference type="InterPro" id="IPR057798">
    <property type="entry name" value="PH_YqeB"/>
</dbReference>
<gene>
    <name evidence="4" type="ORF">DFJ67_7812</name>
</gene>
<organism evidence="4 5">
    <name type="scientific">Asanoa ferruginea</name>
    <dbReference type="NCBI Taxonomy" id="53367"/>
    <lineage>
        <taxon>Bacteria</taxon>
        <taxon>Bacillati</taxon>
        <taxon>Actinomycetota</taxon>
        <taxon>Actinomycetes</taxon>
        <taxon>Micromonosporales</taxon>
        <taxon>Micromonosporaceae</taxon>
        <taxon>Asanoa</taxon>
    </lineage>
</organism>
<sequence>MRGGGRTRSSGTICGVAADSSFDETVVDDPGARILFWVLFPVLGAGLGWVLQWAAGWIADLPVAPLHAVFKAIDEAPDPQATLVAIGVGAVVGLVVSVLAVADMLVVRVGTGEVTLTRGGSKERRVARGDITAVFFDRDYLVLIGREARELAREKTDLSKTRIAEAFTSKGYPWRADGDPHRDEFRIWTRLDDDLPGVAHGLLIDRAAALEKGKTDDAAELREQLLKLGIVVRDEKRKQQWRRDRRELA</sequence>
<dbReference type="Pfam" id="PF23493">
    <property type="entry name" value="CysS_C"/>
    <property type="match status" value="1"/>
</dbReference>
<dbReference type="Proteomes" id="UP000256913">
    <property type="component" value="Unassembled WGS sequence"/>
</dbReference>
<keyword evidence="1" id="KW-1133">Transmembrane helix</keyword>
<comment type="caution">
    <text evidence="4">The sequence shown here is derived from an EMBL/GenBank/DDBJ whole genome shotgun (WGS) entry which is preliminary data.</text>
</comment>
<evidence type="ECO:0000259" key="3">
    <source>
        <dbReference type="Pfam" id="PF23494"/>
    </source>
</evidence>
<evidence type="ECO:0000313" key="4">
    <source>
        <dbReference type="EMBL" id="REG01725.1"/>
    </source>
</evidence>
<dbReference type="AlphaFoldDB" id="A0A3D9ZYI0"/>
<evidence type="ECO:0000256" key="1">
    <source>
        <dbReference type="SAM" id="Phobius"/>
    </source>
</evidence>
<feature type="domain" description="Cysteinyl-tRNA ligase anticodon binding" evidence="2">
    <location>
        <begin position="192"/>
        <end position="242"/>
    </location>
</feature>
<evidence type="ECO:0008006" key="6">
    <source>
        <dbReference type="Google" id="ProtNLM"/>
    </source>
</evidence>